<dbReference type="EMBL" id="JACVVK020000025">
    <property type="protein sequence ID" value="KAK7502523.1"/>
    <property type="molecule type" value="Genomic_DNA"/>
</dbReference>
<name>A0ABD0LSR4_9CAEN</name>
<comment type="caution">
    <text evidence="1">The sequence shown here is derived from an EMBL/GenBank/DDBJ whole genome shotgun (WGS) entry which is preliminary data.</text>
</comment>
<reference evidence="1 2" key="1">
    <citation type="journal article" date="2023" name="Sci. Data">
        <title>Genome assembly of the Korean intertidal mud-creeper Batillaria attramentaria.</title>
        <authorList>
            <person name="Patra A.K."/>
            <person name="Ho P.T."/>
            <person name="Jun S."/>
            <person name="Lee S.J."/>
            <person name="Kim Y."/>
            <person name="Won Y.J."/>
        </authorList>
    </citation>
    <scope>NUCLEOTIDE SEQUENCE [LARGE SCALE GENOMIC DNA]</scope>
    <source>
        <strain evidence="1">Wonlab-2016</strain>
    </source>
</reference>
<proteinExistence type="predicted"/>
<protein>
    <recommendedName>
        <fullName evidence="3">CUB domain-containing protein</fullName>
    </recommendedName>
</protein>
<dbReference type="Proteomes" id="UP001519460">
    <property type="component" value="Unassembled WGS sequence"/>
</dbReference>
<feature type="non-terminal residue" evidence="1">
    <location>
        <position position="1"/>
    </location>
</feature>
<gene>
    <name evidence="1" type="ORF">BaRGS_00006098</name>
</gene>
<evidence type="ECO:0000313" key="2">
    <source>
        <dbReference type="Proteomes" id="UP001519460"/>
    </source>
</evidence>
<keyword evidence="2" id="KW-1185">Reference proteome</keyword>
<accession>A0ABD0LSR4</accession>
<evidence type="ECO:0008006" key="3">
    <source>
        <dbReference type="Google" id="ProtNLM"/>
    </source>
</evidence>
<dbReference type="AlphaFoldDB" id="A0ABD0LSR4"/>
<sequence>LAESNVTAGSLRIPNYSVDMHRCNDTVFHFFSFCRIIHDFGTDEFSGDLDAYMLNCDWQIDVPRGFHVYAVAEFFRELKTSPTLRPDPKKKLFVYDDVTAFRSSFGLFRLFVAGDKGSTNFSVCRQEFVLPDRTSTALQISATDVGRKSEDSFSSDTSSIQVITAHYTFLQSLWQYHISRLQRSDKLPSWFGCPANVISPCRSHDQGQLRETGDCHL</sequence>
<evidence type="ECO:0000313" key="1">
    <source>
        <dbReference type="EMBL" id="KAK7502523.1"/>
    </source>
</evidence>
<organism evidence="1 2">
    <name type="scientific">Batillaria attramentaria</name>
    <dbReference type="NCBI Taxonomy" id="370345"/>
    <lineage>
        <taxon>Eukaryota</taxon>
        <taxon>Metazoa</taxon>
        <taxon>Spiralia</taxon>
        <taxon>Lophotrochozoa</taxon>
        <taxon>Mollusca</taxon>
        <taxon>Gastropoda</taxon>
        <taxon>Caenogastropoda</taxon>
        <taxon>Sorbeoconcha</taxon>
        <taxon>Cerithioidea</taxon>
        <taxon>Batillariidae</taxon>
        <taxon>Batillaria</taxon>
    </lineage>
</organism>